<evidence type="ECO:0000313" key="2">
    <source>
        <dbReference type="EnsemblPlants" id="ORUFI04G02520.1"/>
    </source>
</evidence>
<organism evidence="2 3">
    <name type="scientific">Oryza rufipogon</name>
    <name type="common">Brownbeard rice</name>
    <name type="synonym">Asian wild rice</name>
    <dbReference type="NCBI Taxonomy" id="4529"/>
    <lineage>
        <taxon>Eukaryota</taxon>
        <taxon>Viridiplantae</taxon>
        <taxon>Streptophyta</taxon>
        <taxon>Embryophyta</taxon>
        <taxon>Tracheophyta</taxon>
        <taxon>Spermatophyta</taxon>
        <taxon>Magnoliopsida</taxon>
        <taxon>Liliopsida</taxon>
        <taxon>Poales</taxon>
        <taxon>Poaceae</taxon>
        <taxon>BOP clade</taxon>
        <taxon>Oryzoideae</taxon>
        <taxon>Oryzeae</taxon>
        <taxon>Oryzinae</taxon>
        <taxon>Oryza</taxon>
    </lineage>
</organism>
<dbReference type="Proteomes" id="UP000008022">
    <property type="component" value="Unassembled WGS sequence"/>
</dbReference>
<evidence type="ECO:0000313" key="3">
    <source>
        <dbReference type="Proteomes" id="UP000008022"/>
    </source>
</evidence>
<dbReference type="HOGENOM" id="CLU_669744_0_0_1"/>
<feature type="domain" description="DUF4220" evidence="1">
    <location>
        <begin position="1"/>
        <end position="69"/>
    </location>
</feature>
<reference evidence="3" key="1">
    <citation type="submission" date="2013-06" db="EMBL/GenBank/DDBJ databases">
        <authorList>
            <person name="Zhao Q."/>
        </authorList>
    </citation>
    <scope>NUCLEOTIDE SEQUENCE</scope>
    <source>
        <strain evidence="3">cv. W1943</strain>
    </source>
</reference>
<evidence type="ECO:0000259" key="1">
    <source>
        <dbReference type="Pfam" id="PF13968"/>
    </source>
</evidence>
<sequence>MSADSVAMYTLGHMSLNSGLPEQQLVAFWAPFLPLHLGGQDTITAYAVEDNRLWMHDLQSFAVQVAAAGGMDVIPGQRKSRRARGQSSDGDAEGLLLEAHLLFDICKRLIKGPGVAHFEKTSGTAWIGGDVQVDRDAALADLMHEVLYAKAEVIRTCRLLAVSLSSTAGQCHREQQQSQRFHHLHPVTRGQHPGDHFGAEGSLIRLDVGALVSTGMYRHSWFISIPAAVMRTEATNLDDEVGRHRGRVTLRRWGLFEELGWSVGNEDDGDQASSFASSILLWHIATDVYLKLYRKEIDQDEGQRALVEAIKTLANYMFFLLVVRPQMLPAGSVEQQQQYATKLRAVELGKSDLLAGTFCASFWLSVSRIVRGMIGRKLSTFEHAPNDRCTLGGVPVLCGLRKPNA</sequence>
<name>A0A0E0P546_ORYRU</name>
<dbReference type="EnsemblPlants" id="ORUFI04G02520.1">
    <property type="protein sequence ID" value="ORUFI04G02520.1"/>
    <property type="gene ID" value="ORUFI04G02520"/>
</dbReference>
<dbReference type="InterPro" id="IPR025315">
    <property type="entry name" value="DUF4220"/>
</dbReference>
<proteinExistence type="predicted"/>
<dbReference type="eggNOG" id="ENOG502RRQT">
    <property type="taxonomic scope" value="Eukaryota"/>
</dbReference>
<dbReference type="Pfam" id="PF13968">
    <property type="entry name" value="DUF4220"/>
    <property type="match status" value="1"/>
</dbReference>
<reference evidence="2" key="2">
    <citation type="submission" date="2015-06" db="UniProtKB">
        <authorList>
            <consortium name="EnsemblPlants"/>
        </authorList>
    </citation>
    <scope>IDENTIFICATION</scope>
</reference>
<protein>
    <recommendedName>
        <fullName evidence="1">DUF4220 domain-containing protein</fullName>
    </recommendedName>
</protein>
<dbReference type="STRING" id="4529.A0A0E0P546"/>
<accession>A0A0E0P546</accession>
<dbReference type="Gramene" id="ORUFI04G02520.1">
    <property type="protein sequence ID" value="ORUFI04G02520.1"/>
    <property type="gene ID" value="ORUFI04G02520"/>
</dbReference>
<keyword evidence="3" id="KW-1185">Reference proteome</keyword>
<dbReference type="AlphaFoldDB" id="A0A0E0P546"/>
<dbReference type="PANTHER" id="PTHR31325">
    <property type="entry name" value="OS01G0798800 PROTEIN-RELATED"/>
    <property type="match status" value="1"/>
</dbReference>
<dbReference type="OMA" id="FEHAPND"/>